<proteinExistence type="predicted"/>
<feature type="non-terminal residue" evidence="1">
    <location>
        <position position="1"/>
    </location>
</feature>
<comment type="caution">
    <text evidence="1">The sequence shown here is derived from an EMBL/GenBank/DDBJ whole genome shotgun (WGS) entry which is preliminary data.</text>
</comment>
<dbReference type="EMBL" id="BARU01034769">
    <property type="protein sequence ID" value="GAH67413.1"/>
    <property type="molecule type" value="Genomic_DNA"/>
</dbReference>
<sequence>QTPLAHCDKAREELGLETHSIDDTLRETGQTMIDLGLVKPV</sequence>
<organism evidence="1">
    <name type="scientific">marine sediment metagenome</name>
    <dbReference type="NCBI Taxonomy" id="412755"/>
    <lineage>
        <taxon>unclassified sequences</taxon>
        <taxon>metagenomes</taxon>
        <taxon>ecological metagenomes</taxon>
    </lineage>
</organism>
<name>X1JCB3_9ZZZZ</name>
<gene>
    <name evidence="1" type="ORF">S03H2_54527</name>
</gene>
<reference evidence="1" key="1">
    <citation type="journal article" date="2014" name="Front. Microbiol.">
        <title>High frequency of phylogenetically diverse reductive dehalogenase-homologous genes in deep subseafloor sedimentary metagenomes.</title>
        <authorList>
            <person name="Kawai M."/>
            <person name="Futagami T."/>
            <person name="Toyoda A."/>
            <person name="Takaki Y."/>
            <person name="Nishi S."/>
            <person name="Hori S."/>
            <person name="Arai W."/>
            <person name="Tsubouchi T."/>
            <person name="Morono Y."/>
            <person name="Uchiyama I."/>
            <person name="Ito T."/>
            <person name="Fujiyama A."/>
            <person name="Inagaki F."/>
            <person name="Takami H."/>
        </authorList>
    </citation>
    <scope>NUCLEOTIDE SEQUENCE</scope>
    <source>
        <strain evidence="1">Expedition CK06-06</strain>
    </source>
</reference>
<evidence type="ECO:0000313" key="1">
    <source>
        <dbReference type="EMBL" id="GAH67413.1"/>
    </source>
</evidence>
<dbReference type="AlphaFoldDB" id="X1JCB3"/>
<accession>X1JCB3</accession>
<protein>
    <submittedName>
        <fullName evidence="1">Uncharacterized protein</fullName>
    </submittedName>
</protein>